<feature type="transmembrane region" description="Helical" evidence="7">
    <location>
        <begin position="272"/>
        <end position="292"/>
    </location>
</feature>
<feature type="transmembrane region" description="Helical" evidence="7">
    <location>
        <begin position="167"/>
        <end position="188"/>
    </location>
</feature>
<comment type="subcellular location">
    <subcellularLocation>
        <location evidence="1 7">Cell membrane</location>
        <topology evidence="1 7">Multi-pass membrane protein</topology>
    </subcellularLocation>
</comment>
<dbReference type="PROSITE" id="PS50928">
    <property type="entry name" value="ABC_TM1"/>
    <property type="match status" value="1"/>
</dbReference>
<dbReference type="PANTHER" id="PTHR30193">
    <property type="entry name" value="ABC TRANSPORTER PERMEASE PROTEIN"/>
    <property type="match status" value="1"/>
</dbReference>
<dbReference type="Pfam" id="PF00528">
    <property type="entry name" value="BPD_transp_1"/>
    <property type="match status" value="1"/>
</dbReference>
<dbReference type="OrthoDB" id="367897at2"/>
<evidence type="ECO:0000256" key="6">
    <source>
        <dbReference type="ARBA" id="ARBA00023136"/>
    </source>
</evidence>
<keyword evidence="6 7" id="KW-0472">Membrane</keyword>
<evidence type="ECO:0000313" key="9">
    <source>
        <dbReference type="EMBL" id="KEZ87698.1"/>
    </source>
</evidence>
<organism evidence="9 10">
    <name type="scientific">Lacrimispora celerecrescens</name>
    <dbReference type="NCBI Taxonomy" id="29354"/>
    <lineage>
        <taxon>Bacteria</taxon>
        <taxon>Bacillati</taxon>
        <taxon>Bacillota</taxon>
        <taxon>Clostridia</taxon>
        <taxon>Lachnospirales</taxon>
        <taxon>Lachnospiraceae</taxon>
        <taxon>Lacrimispora</taxon>
    </lineage>
</organism>
<keyword evidence="3" id="KW-1003">Cell membrane</keyword>
<dbReference type="PANTHER" id="PTHR30193:SF37">
    <property type="entry name" value="INNER MEMBRANE ABC TRANSPORTER PERMEASE PROTEIN YCJO"/>
    <property type="match status" value="1"/>
</dbReference>
<feature type="transmembrane region" description="Helical" evidence="7">
    <location>
        <begin position="114"/>
        <end position="135"/>
    </location>
</feature>
<keyword evidence="10" id="KW-1185">Reference proteome</keyword>
<dbReference type="EMBL" id="JPME01000030">
    <property type="protein sequence ID" value="KEZ87698.1"/>
    <property type="molecule type" value="Genomic_DNA"/>
</dbReference>
<evidence type="ECO:0000256" key="5">
    <source>
        <dbReference type="ARBA" id="ARBA00022989"/>
    </source>
</evidence>
<comment type="similarity">
    <text evidence="7">Belongs to the binding-protein-dependent transport system permease family.</text>
</comment>
<dbReference type="STRING" id="29354.IO98_20605"/>
<keyword evidence="2 7" id="KW-0813">Transport</keyword>
<evidence type="ECO:0000256" key="3">
    <source>
        <dbReference type="ARBA" id="ARBA00022475"/>
    </source>
</evidence>
<gene>
    <name evidence="9" type="ORF">IO98_20605</name>
</gene>
<dbReference type="GO" id="GO:0055085">
    <property type="term" value="P:transmembrane transport"/>
    <property type="evidence" value="ECO:0007669"/>
    <property type="project" value="InterPro"/>
</dbReference>
<dbReference type="InterPro" id="IPR051393">
    <property type="entry name" value="ABC_transporter_permease"/>
</dbReference>
<evidence type="ECO:0000313" key="10">
    <source>
        <dbReference type="Proteomes" id="UP000028525"/>
    </source>
</evidence>
<evidence type="ECO:0000256" key="4">
    <source>
        <dbReference type="ARBA" id="ARBA00022692"/>
    </source>
</evidence>
<dbReference type="InterPro" id="IPR035906">
    <property type="entry name" value="MetI-like_sf"/>
</dbReference>
<keyword evidence="5 7" id="KW-1133">Transmembrane helix</keyword>
<keyword evidence="4 7" id="KW-0812">Transmembrane</keyword>
<dbReference type="SUPFAM" id="SSF161098">
    <property type="entry name" value="MetI-like"/>
    <property type="match status" value="1"/>
</dbReference>
<dbReference type="GO" id="GO:0005886">
    <property type="term" value="C:plasma membrane"/>
    <property type="evidence" value="ECO:0007669"/>
    <property type="project" value="UniProtKB-SubCell"/>
</dbReference>
<dbReference type="CDD" id="cd06261">
    <property type="entry name" value="TM_PBP2"/>
    <property type="match status" value="1"/>
</dbReference>
<feature type="domain" description="ABC transmembrane type-1" evidence="8">
    <location>
        <begin position="77"/>
        <end position="293"/>
    </location>
</feature>
<dbReference type="Proteomes" id="UP000028525">
    <property type="component" value="Unassembled WGS sequence"/>
</dbReference>
<sequence length="306" mass="34347">MVREDSNLSRSRKVRDMATGLGLCLPFLALYTVFTIWPVIQGLYVSLHKWSLMGKVKFVGLDNYIKFLSDQKFVDALKHTIIFVILSVPFLVIMALILALFANRPVKIRRGLRIAYYLPSIISVSVASFIAKYMFAPYMGFVNGMLHLIGILGPGSEIQWLIDTNHAWAVVTMMTVWWTVGFSMLLYLSALQDISPEIYEAAEIDGAAKWQQLFSIVLPLLKPTTYLIVMLQIIASFKVFGQIQLITAGGPAGSTKPLIQYIYETGFTKNNMGYAAAMSYVLFAILVVCTFIQKAVQRKGEREDEA</sequence>
<comment type="caution">
    <text evidence="9">The sequence shown here is derived from an EMBL/GenBank/DDBJ whole genome shotgun (WGS) entry which is preliminary data.</text>
</comment>
<proteinExistence type="inferred from homology"/>
<dbReference type="InterPro" id="IPR000515">
    <property type="entry name" value="MetI-like"/>
</dbReference>
<evidence type="ECO:0000259" key="8">
    <source>
        <dbReference type="PROSITE" id="PS50928"/>
    </source>
</evidence>
<feature type="transmembrane region" description="Helical" evidence="7">
    <location>
        <begin position="81"/>
        <end position="102"/>
    </location>
</feature>
<evidence type="ECO:0000256" key="7">
    <source>
        <dbReference type="RuleBase" id="RU363032"/>
    </source>
</evidence>
<evidence type="ECO:0000256" key="1">
    <source>
        <dbReference type="ARBA" id="ARBA00004651"/>
    </source>
</evidence>
<dbReference type="AlphaFoldDB" id="A0A084JFG4"/>
<evidence type="ECO:0000256" key="2">
    <source>
        <dbReference type="ARBA" id="ARBA00022448"/>
    </source>
</evidence>
<dbReference type="Gene3D" id="1.10.3720.10">
    <property type="entry name" value="MetI-like"/>
    <property type="match status" value="1"/>
</dbReference>
<reference evidence="9 10" key="1">
    <citation type="submission" date="2014-07" db="EMBL/GenBank/DDBJ databases">
        <title>Draft genome of Clostridium celerecrescens 152B isolated from sediments associated with methane hydrate from Krishna Godavari basin.</title>
        <authorList>
            <person name="Honkalas V.S."/>
            <person name="Dabir A.P."/>
            <person name="Arora P."/>
            <person name="Dhakephalkar P.K."/>
        </authorList>
    </citation>
    <scope>NUCLEOTIDE SEQUENCE [LARGE SCALE GENOMIC DNA]</scope>
    <source>
        <strain evidence="9 10">152B</strain>
    </source>
</reference>
<protein>
    <submittedName>
        <fullName evidence="9">Sugar ABC transporter permease</fullName>
    </submittedName>
</protein>
<feature type="transmembrane region" description="Helical" evidence="7">
    <location>
        <begin position="21"/>
        <end position="40"/>
    </location>
</feature>
<name>A0A084JFG4_9FIRM</name>
<accession>A0A084JFG4</accession>